<sequence>MRSNIEPADLEMRAIDALRAVLGQVSVIKLKEMRREAHTHGRCVEILADIEVFGRTHLLACEVKAQGEPAQVRTALRNLRNDVASISGNATPVIIAPYLSPEAQQLCKEHNAGFLDLEGNARLTLGEVFIGMRSLPSQGANSASLSARPPRSSSHRAAARTFGGDRVAIPLGA</sequence>
<name>A0A2N9LE86_9BACT</name>
<feature type="compositionally biased region" description="Low complexity" evidence="1">
    <location>
        <begin position="140"/>
        <end position="152"/>
    </location>
</feature>
<organism evidence="2 3">
    <name type="scientific">Candidatus Sulfuritelmatomonas gaucii</name>
    <dbReference type="NCBI Taxonomy" id="2043161"/>
    <lineage>
        <taxon>Bacteria</taxon>
        <taxon>Pseudomonadati</taxon>
        <taxon>Acidobacteriota</taxon>
        <taxon>Terriglobia</taxon>
        <taxon>Terriglobales</taxon>
        <taxon>Acidobacteriaceae</taxon>
        <taxon>Candidatus Sulfuritelmatomonas</taxon>
    </lineage>
</organism>
<evidence type="ECO:0000313" key="2">
    <source>
        <dbReference type="EMBL" id="SPE21610.1"/>
    </source>
</evidence>
<dbReference type="Proteomes" id="UP000239735">
    <property type="component" value="Unassembled WGS sequence"/>
</dbReference>
<proteinExistence type="predicted"/>
<dbReference type="EMBL" id="OKRB01000088">
    <property type="protein sequence ID" value="SPE21610.1"/>
    <property type="molecule type" value="Genomic_DNA"/>
</dbReference>
<gene>
    <name evidence="2" type="ORF">SBA5_310005</name>
</gene>
<dbReference type="OrthoDB" id="6057265at2"/>
<feature type="region of interest" description="Disordered" evidence="1">
    <location>
        <begin position="140"/>
        <end position="159"/>
    </location>
</feature>
<reference evidence="3" key="1">
    <citation type="submission" date="2018-02" db="EMBL/GenBank/DDBJ databases">
        <authorList>
            <person name="Hausmann B."/>
        </authorList>
    </citation>
    <scope>NUCLEOTIDE SEQUENCE [LARGE SCALE GENOMIC DNA]</scope>
    <source>
        <strain evidence="3">Peat soil MAG SbA5</strain>
    </source>
</reference>
<evidence type="ECO:0000313" key="3">
    <source>
        <dbReference type="Proteomes" id="UP000239735"/>
    </source>
</evidence>
<evidence type="ECO:0000256" key="1">
    <source>
        <dbReference type="SAM" id="MobiDB-lite"/>
    </source>
</evidence>
<accession>A0A2N9LE86</accession>
<dbReference type="AlphaFoldDB" id="A0A2N9LE86"/>
<evidence type="ECO:0008006" key="4">
    <source>
        <dbReference type="Google" id="ProtNLM"/>
    </source>
</evidence>
<protein>
    <recommendedName>
        <fullName evidence="4">Restriction endonuclease type IV Mrr domain-containing protein</fullName>
    </recommendedName>
</protein>